<name>A0AA38RKE7_9PEZI</name>
<feature type="region of interest" description="Disordered" evidence="1">
    <location>
        <begin position="1"/>
        <end position="86"/>
    </location>
</feature>
<dbReference type="Pfam" id="PF04081">
    <property type="entry name" value="DNA_pol_delta_4"/>
    <property type="match status" value="1"/>
</dbReference>
<dbReference type="GO" id="GO:0000731">
    <property type="term" value="P:DNA synthesis involved in DNA repair"/>
    <property type="evidence" value="ECO:0007669"/>
    <property type="project" value="InterPro"/>
</dbReference>
<dbReference type="GO" id="GO:0043625">
    <property type="term" value="C:delta DNA polymerase complex"/>
    <property type="evidence" value="ECO:0007669"/>
    <property type="project" value="TreeGrafter"/>
</dbReference>
<evidence type="ECO:0000256" key="1">
    <source>
        <dbReference type="SAM" id="MobiDB-lite"/>
    </source>
</evidence>
<evidence type="ECO:0000313" key="3">
    <source>
        <dbReference type="Proteomes" id="UP001174694"/>
    </source>
</evidence>
<dbReference type="EMBL" id="JANBVO010000029">
    <property type="protein sequence ID" value="KAJ9138699.1"/>
    <property type="molecule type" value="Genomic_DNA"/>
</dbReference>
<evidence type="ECO:0008006" key="4">
    <source>
        <dbReference type="Google" id="ProtNLM"/>
    </source>
</evidence>
<dbReference type="PANTHER" id="PTHR14303:SF0">
    <property type="entry name" value="DNA POLYMERASE DELTA SUBUNIT 4"/>
    <property type="match status" value="1"/>
</dbReference>
<reference evidence="2" key="1">
    <citation type="submission" date="2022-07" db="EMBL/GenBank/DDBJ databases">
        <title>Fungi with potential for degradation of polypropylene.</title>
        <authorList>
            <person name="Gostincar C."/>
        </authorList>
    </citation>
    <scope>NUCLEOTIDE SEQUENCE</scope>
    <source>
        <strain evidence="2">EXF-13308</strain>
    </source>
</reference>
<comment type="caution">
    <text evidence="2">The sequence shown here is derived from an EMBL/GenBank/DDBJ whole genome shotgun (WGS) entry which is preliminary data.</text>
</comment>
<dbReference type="GO" id="GO:0006261">
    <property type="term" value="P:DNA-templated DNA replication"/>
    <property type="evidence" value="ECO:0007669"/>
    <property type="project" value="TreeGrafter"/>
</dbReference>
<accession>A0AA38RKE7</accession>
<proteinExistence type="predicted"/>
<dbReference type="AlphaFoldDB" id="A0AA38RKE7"/>
<dbReference type="PANTHER" id="PTHR14303">
    <property type="entry name" value="DNA POLYMERASE DELTA SUBUNIT 4"/>
    <property type="match status" value="1"/>
</dbReference>
<dbReference type="GO" id="GO:0003887">
    <property type="term" value="F:DNA-directed DNA polymerase activity"/>
    <property type="evidence" value="ECO:0007669"/>
    <property type="project" value="TreeGrafter"/>
</dbReference>
<protein>
    <recommendedName>
        <fullName evidence="4">DNA polymerase delta subunit 4</fullName>
    </recommendedName>
</protein>
<gene>
    <name evidence="2" type="ORF">NKR23_g8405</name>
</gene>
<dbReference type="Proteomes" id="UP001174694">
    <property type="component" value="Unassembled WGS sequence"/>
</dbReference>
<feature type="compositionally biased region" description="Polar residues" evidence="1">
    <location>
        <begin position="15"/>
        <end position="24"/>
    </location>
</feature>
<sequence length="192" mass="21372">MPPRKASGGRPGPAKQQSTLSFNHRVTKNVPKSAKDSVLSSSVTKKKAALPEEKVQPPSPAEAEPVEIEPEAEEEDEVEVPQKTDAELRAERVTDAQVRRYWDGLEAQRKAKRVHQEDLSLSEKVLRYFDVSSQYGPCIGMTRLKRWQRAERLGLSPPIEVLAVLQKEEAKGNRSIEKAAIDELMNSTFAGA</sequence>
<organism evidence="2 3">
    <name type="scientific">Pleurostoma richardsiae</name>
    <dbReference type="NCBI Taxonomy" id="41990"/>
    <lineage>
        <taxon>Eukaryota</taxon>
        <taxon>Fungi</taxon>
        <taxon>Dikarya</taxon>
        <taxon>Ascomycota</taxon>
        <taxon>Pezizomycotina</taxon>
        <taxon>Sordariomycetes</taxon>
        <taxon>Sordariomycetidae</taxon>
        <taxon>Calosphaeriales</taxon>
        <taxon>Pleurostomataceae</taxon>
        <taxon>Pleurostoma</taxon>
    </lineage>
</organism>
<dbReference type="InterPro" id="IPR007218">
    <property type="entry name" value="DNA_pol_delta_4"/>
</dbReference>
<keyword evidence="3" id="KW-1185">Reference proteome</keyword>
<evidence type="ECO:0000313" key="2">
    <source>
        <dbReference type="EMBL" id="KAJ9138699.1"/>
    </source>
</evidence>
<feature type="compositionally biased region" description="Acidic residues" evidence="1">
    <location>
        <begin position="64"/>
        <end position="79"/>
    </location>
</feature>